<organism evidence="1 2">
    <name type="scientific">Prauserella rugosa</name>
    <dbReference type="NCBI Taxonomy" id="43354"/>
    <lineage>
        <taxon>Bacteria</taxon>
        <taxon>Bacillati</taxon>
        <taxon>Actinomycetota</taxon>
        <taxon>Actinomycetes</taxon>
        <taxon>Pseudonocardiales</taxon>
        <taxon>Pseudonocardiaceae</taxon>
        <taxon>Prauserella</taxon>
    </lineage>
</organism>
<gene>
    <name evidence="1" type="ORF">JD82_03687</name>
</gene>
<protein>
    <recommendedName>
        <fullName evidence="3">Phosphoribosyl transferase-like protein</fullName>
    </recommendedName>
</protein>
<evidence type="ECO:0000313" key="2">
    <source>
        <dbReference type="Proteomes" id="UP000317303"/>
    </source>
</evidence>
<accession>A0A660CE10</accession>
<dbReference type="InterPro" id="IPR000836">
    <property type="entry name" value="PRTase_dom"/>
</dbReference>
<dbReference type="RefSeq" id="WP_157575496.1">
    <property type="nucleotide sequence ID" value="NZ_VLJV01000001.1"/>
</dbReference>
<dbReference type="OrthoDB" id="3403421at2"/>
<dbReference type="CDD" id="cd06223">
    <property type="entry name" value="PRTases_typeI"/>
    <property type="match status" value="1"/>
</dbReference>
<reference evidence="1 2" key="1">
    <citation type="submission" date="2019-07" db="EMBL/GenBank/DDBJ databases">
        <title>R&amp;d 2014.</title>
        <authorList>
            <person name="Klenk H.-P."/>
        </authorList>
    </citation>
    <scope>NUCLEOTIDE SEQUENCE [LARGE SCALE GENOMIC DNA]</scope>
    <source>
        <strain evidence="1 2">DSM 43194</strain>
    </source>
</reference>
<dbReference type="InterPro" id="IPR029057">
    <property type="entry name" value="PRTase-like"/>
</dbReference>
<proteinExistence type="predicted"/>
<dbReference type="AlphaFoldDB" id="A0A660CE10"/>
<dbReference type="EMBL" id="VLJV01000001">
    <property type="protein sequence ID" value="TWH21818.1"/>
    <property type="molecule type" value="Genomic_DNA"/>
</dbReference>
<keyword evidence="2" id="KW-1185">Reference proteome</keyword>
<name>A0A660CE10_9PSEU</name>
<dbReference type="Gene3D" id="3.40.50.2020">
    <property type="match status" value="1"/>
</dbReference>
<evidence type="ECO:0008006" key="3">
    <source>
        <dbReference type="Google" id="ProtNLM"/>
    </source>
</evidence>
<evidence type="ECO:0000313" key="1">
    <source>
        <dbReference type="EMBL" id="TWH21818.1"/>
    </source>
</evidence>
<dbReference type="SUPFAM" id="SSF53271">
    <property type="entry name" value="PRTase-like"/>
    <property type="match status" value="1"/>
</dbReference>
<comment type="caution">
    <text evidence="1">The sequence shown here is derived from an EMBL/GenBank/DDBJ whole genome shotgun (WGS) entry which is preliminary data.</text>
</comment>
<sequence>MSGRHVLVVDDTWVSGDKGQSAALTLKAAGASTVTVLCVARWLRADWPDHEDLITRLEQPYDPLCCPVSGGTCE</sequence>
<dbReference type="Proteomes" id="UP000317303">
    <property type="component" value="Unassembled WGS sequence"/>
</dbReference>